<dbReference type="GO" id="GO:0016301">
    <property type="term" value="F:kinase activity"/>
    <property type="evidence" value="ECO:0007669"/>
    <property type="project" value="UniProtKB-KW"/>
</dbReference>
<dbReference type="SUPFAM" id="SSF55874">
    <property type="entry name" value="ATPase domain of HSP90 chaperone/DNA topoisomerase II/histidine kinase"/>
    <property type="match status" value="1"/>
</dbReference>
<protein>
    <submittedName>
        <fullName evidence="1">Histidine kinase-, DNA gyrase B-, and HSP90-like ATPase</fullName>
    </submittedName>
</protein>
<name>A0A1H6CG23_9BACT</name>
<keyword evidence="2" id="KW-1185">Reference proteome</keyword>
<reference evidence="1 2" key="1">
    <citation type="submission" date="2016-10" db="EMBL/GenBank/DDBJ databases">
        <authorList>
            <person name="de Groot N.N."/>
        </authorList>
    </citation>
    <scope>NUCLEOTIDE SEQUENCE [LARGE SCALE GENOMIC DNA]</scope>
    <source>
        <strain evidence="1 2">DSM 22489</strain>
    </source>
</reference>
<dbReference type="AlphaFoldDB" id="A0A1H6CG23"/>
<keyword evidence="1" id="KW-0418">Kinase</keyword>
<sequence>MKRISVAVGADHIDSLARARKPLLALIELIWNALDADAKKIAVILTPNGLSGLDSIQIEDDGTGIPPEEFDSGFGQLGDSWKRRSERTKVLGRALHGKKGIGRYRALSLGGRVIWNTRFEVDGQVLQYEIAFDAGDRRTVTATDPAPSSDRPGTIVTISDPSPKLETLEFDAVKPELTEHFALYLRQYPNVELRYDGAVVNPAELISRTTDIPFDFMTEDGQLAPQTLTVIEWRVPLERALFLCSRDGFSLRETVAGIQAPGLQFTAYLRSELLEKLEAQDAIEIELGDLGKLLELTREKLREYSASRQAEQAAEQVEEWKQEEIYPYEGIANDAVEVAKRQVFDVVAQNVEKYLPDFKGSKKKSKQFTFNLLRQAIETSPSSLRKILEEVIGLPKEKRDQLATLLEKTSLVSIINASKIVSDRLEFIQGLKSMLYDSPYRDKLLERKQLQRLVAENTWLFGDEYLLMNDDESLLNVLKKHLGNGGYVIDEGLIDFTEDVTFEGGGTGIVDLALTSEPPADENLPGTVLGKTLPRSGVDPVHNLVIELKRPSQKITPAVLKEVRDYAFAIARDERFHSVPAKWTFWALSNAISEQAQEEAMVKNLPPGVVYQSGIVAGRNYEYTVIAKTWAQVLDQATQRLNFFRTHIGYSPSFSQGREYLNAVYRKFIPVEAQTSGDSATLVEIK</sequence>
<accession>A0A1H6CG23</accession>
<dbReference type="Gene3D" id="3.30.565.10">
    <property type="entry name" value="Histidine kinase-like ATPase, C-terminal domain"/>
    <property type="match status" value="1"/>
</dbReference>
<proteinExistence type="predicted"/>
<dbReference type="Proteomes" id="UP000236728">
    <property type="component" value="Unassembled WGS sequence"/>
</dbReference>
<gene>
    <name evidence="1" type="ORF">SAMN05421819_4505</name>
</gene>
<keyword evidence="1" id="KW-0808">Transferase</keyword>
<dbReference type="InterPro" id="IPR036890">
    <property type="entry name" value="HATPase_C_sf"/>
</dbReference>
<evidence type="ECO:0000313" key="1">
    <source>
        <dbReference type="EMBL" id="SEG71615.1"/>
    </source>
</evidence>
<dbReference type="Pfam" id="PF13589">
    <property type="entry name" value="HATPase_c_3"/>
    <property type="match status" value="1"/>
</dbReference>
<organism evidence="1 2">
    <name type="scientific">Bryocella elongata</name>
    <dbReference type="NCBI Taxonomy" id="863522"/>
    <lineage>
        <taxon>Bacteria</taxon>
        <taxon>Pseudomonadati</taxon>
        <taxon>Acidobacteriota</taxon>
        <taxon>Terriglobia</taxon>
        <taxon>Terriglobales</taxon>
        <taxon>Acidobacteriaceae</taxon>
        <taxon>Bryocella</taxon>
    </lineage>
</organism>
<evidence type="ECO:0000313" key="2">
    <source>
        <dbReference type="Proteomes" id="UP000236728"/>
    </source>
</evidence>
<dbReference type="EMBL" id="FNVA01000010">
    <property type="protein sequence ID" value="SEG71615.1"/>
    <property type="molecule type" value="Genomic_DNA"/>
</dbReference>